<name>A0A2Z7C7J2_9LAMI</name>
<evidence type="ECO:0000256" key="5">
    <source>
        <dbReference type="SAM" id="MobiDB-lite"/>
    </source>
</evidence>
<dbReference type="SMART" id="SM00614">
    <property type="entry name" value="ZnF_BED"/>
    <property type="match status" value="1"/>
</dbReference>
<dbReference type="InterPro" id="IPR036236">
    <property type="entry name" value="Znf_C2H2_sf"/>
</dbReference>
<dbReference type="Proteomes" id="UP000250235">
    <property type="component" value="Unassembled WGS sequence"/>
</dbReference>
<evidence type="ECO:0000256" key="2">
    <source>
        <dbReference type="ARBA" id="ARBA00022771"/>
    </source>
</evidence>
<dbReference type="SUPFAM" id="SSF57667">
    <property type="entry name" value="beta-beta-alpha zinc fingers"/>
    <property type="match status" value="1"/>
</dbReference>
<evidence type="ECO:0000313" key="8">
    <source>
        <dbReference type="Proteomes" id="UP000250235"/>
    </source>
</evidence>
<protein>
    <submittedName>
        <fullName evidence="7">Transposon protein</fullName>
    </submittedName>
</protein>
<keyword evidence="1" id="KW-0479">Metal-binding</keyword>
<evidence type="ECO:0000313" key="7">
    <source>
        <dbReference type="EMBL" id="KZV42479.1"/>
    </source>
</evidence>
<gene>
    <name evidence="7" type="ORF">F511_38734</name>
</gene>
<dbReference type="InterPro" id="IPR003656">
    <property type="entry name" value="Znf_BED"/>
</dbReference>
<feature type="compositionally biased region" description="Polar residues" evidence="5">
    <location>
        <begin position="55"/>
        <end position="69"/>
    </location>
</feature>
<dbReference type="AlphaFoldDB" id="A0A2Z7C7J2"/>
<accession>A0A2Z7C7J2</accession>
<dbReference type="Pfam" id="PF02892">
    <property type="entry name" value="zf-BED"/>
    <property type="match status" value="1"/>
</dbReference>
<evidence type="ECO:0000256" key="4">
    <source>
        <dbReference type="PROSITE-ProRule" id="PRU00027"/>
    </source>
</evidence>
<feature type="region of interest" description="Disordered" evidence="5">
    <location>
        <begin position="43"/>
        <end position="69"/>
    </location>
</feature>
<dbReference type="EMBL" id="KQ999030">
    <property type="protein sequence ID" value="KZV42479.1"/>
    <property type="molecule type" value="Genomic_DNA"/>
</dbReference>
<evidence type="ECO:0000256" key="3">
    <source>
        <dbReference type="ARBA" id="ARBA00022833"/>
    </source>
</evidence>
<evidence type="ECO:0000259" key="6">
    <source>
        <dbReference type="PROSITE" id="PS50808"/>
    </source>
</evidence>
<proteinExistence type="predicted"/>
<organism evidence="7 8">
    <name type="scientific">Dorcoceras hygrometricum</name>
    <dbReference type="NCBI Taxonomy" id="472368"/>
    <lineage>
        <taxon>Eukaryota</taxon>
        <taxon>Viridiplantae</taxon>
        <taxon>Streptophyta</taxon>
        <taxon>Embryophyta</taxon>
        <taxon>Tracheophyta</taxon>
        <taxon>Spermatophyta</taxon>
        <taxon>Magnoliopsida</taxon>
        <taxon>eudicotyledons</taxon>
        <taxon>Gunneridae</taxon>
        <taxon>Pentapetalae</taxon>
        <taxon>asterids</taxon>
        <taxon>lamiids</taxon>
        <taxon>Lamiales</taxon>
        <taxon>Gesneriaceae</taxon>
        <taxon>Didymocarpoideae</taxon>
        <taxon>Trichosporeae</taxon>
        <taxon>Loxocarpinae</taxon>
        <taxon>Dorcoceras</taxon>
    </lineage>
</organism>
<evidence type="ECO:0000256" key="1">
    <source>
        <dbReference type="ARBA" id="ARBA00022723"/>
    </source>
</evidence>
<reference evidence="7 8" key="1">
    <citation type="journal article" date="2015" name="Proc. Natl. Acad. Sci. U.S.A.">
        <title>The resurrection genome of Boea hygrometrica: A blueprint for survival of dehydration.</title>
        <authorList>
            <person name="Xiao L."/>
            <person name="Yang G."/>
            <person name="Zhang L."/>
            <person name="Yang X."/>
            <person name="Zhao S."/>
            <person name="Ji Z."/>
            <person name="Zhou Q."/>
            <person name="Hu M."/>
            <person name="Wang Y."/>
            <person name="Chen M."/>
            <person name="Xu Y."/>
            <person name="Jin H."/>
            <person name="Xiao X."/>
            <person name="Hu G."/>
            <person name="Bao F."/>
            <person name="Hu Y."/>
            <person name="Wan P."/>
            <person name="Li L."/>
            <person name="Deng X."/>
            <person name="Kuang T."/>
            <person name="Xiang C."/>
            <person name="Zhu J.K."/>
            <person name="Oliver M.J."/>
            <person name="He Y."/>
        </authorList>
    </citation>
    <scope>NUCLEOTIDE SEQUENCE [LARGE SCALE GENOMIC DNA]</scope>
    <source>
        <strain evidence="8">cv. XS01</strain>
    </source>
</reference>
<dbReference type="GO" id="GO:0008270">
    <property type="term" value="F:zinc ion binding"/>
    <property type="evidence" value="ECO:0007669"/>
    <property type="project" value="UniProtKB-KW"/>
</dbReference>
<feature type="region of interest" description="Disordered" evidence="5">
    <location>
        <begin position="1"/>
        <end position="23"/>
    </location>
</feature>
<keyword evidence="2 4" id="KW-0863">Zinc-finger</keyword>
<keyword evidence="8" id="KW-1185">Reference proteome</keyword>
<sequence length="158" mass="17424">MASSSNRGGARRELPPTIPEFGDDFGYIPDFDELEATHKEEEAIGLVGDDDRNVPTPSSIGTSNTMASTSTFRAKRSKVWDHFEIQPKPGTNDAIVVCKICKNKYAYKMGGQGGDTGTLKKHLVKAHKLHPNTLQPLGREHTQQQINSLTLKNFTITK</sequence>
<keyword evidence="3" id="KW-0862">Zinc</keyword>
<feature type="domain" description="BED-type" evidence="6">
    <location>
        <begin position="74"/>
        <end position="134"/>
    </location>
</feature>
<dbReference type="PROSITE" id="PS50808">
    <property type="entry name" value="ZF_BED"/>
    <property type="match status" value="1"/>
</dbReference>
<dbReference type="GO" id="GO:0003677">
    <property type="term" value="F:DNA binding"/>
    <property type="evidence" value="ECO:0007669"/>
    <property type="project" value="InterPro"/>
</dbReference>